<name>A0A0M3JG99_ANISI</name>
<feature type="compositionally biased region" description="Basic and acidic residues" evidence="1">
    <location>
        <begin position="30"/>
        <end position="40"/>
    </location>
</feature>
<dbReference type="WBParaSite" id="ASIM_0000665401-mRNA-1">
    <property type="protein sequence ID" value="ASIM_0000665401-mRNA-1"/>
    <property type="gene ID" value="ASIM_0000665401"/>
</dbReference>
<accession>A0A0M3JG99</accession>
<reference evidence="2" key="1">
    <citation type="submission" date="2017-02" db="UniProtKB">
        <authorList>
            <consortium name="WormBaseParasite"/>
        </authorList>
    </citation>
    <scope>IDENTIFICATION</scope>
</reference>
<organism evidence="2">
    <name type="scientific">Anisakis simplex</name>
    <name type="common">Herring worm</name>
    <dbReference type="NCBI Taxonomy" id="6269"/>
    <lineage>
        <taxon>Eukaryota</taxon>
        <taxon>Metazoa</taxon>
        <taxon>Ecdysozoa</taxon>
        <taxon>Nematoda</taxon>
        <taxon>Chromadorea</taxon>
        <taxon>Rhabditida</taxon>
        <taxon>Spirurina</taxon>
        <taxon>Ascaridomorpha</taxon>
        <taxon>Ascaridoidea</taxon>
        <taxon>Anisakidae</taxon>
        <taxon>Anisakis</taxon>
        <taxon>Anisakis simplex complex</taxon>
    </lineage>
</organism>
<dbReference type="AlphaFoldDB" id="A0A0M3JG99"/>
<evidence type="ECO:0000313" key="2">
    <source>
        <dbReference type="WBParaSite" id="ASIM_0000665401-mRNA-1"/>
    </source>
</evidence>
<protein>
    <submittedName>
        <fullName evidence="2">OB_Dis3 domain-containing protein</fullName>
    </submittedName>
</protein>
<proteinExistence type="predicted"/>
<sequence length="110" mass="12489">LTPPPYETAAVEQQQQQRKGWWKFGGGGASKKEKEKETASSIEIAKEMEETKLNDLDRIIDEIPMEHSKFFVVGWVGDRHLSKRRRIAIANLQGGRELPLDRVVVSDGFP</sequence>
<feature type="region of interest" description="Disordered" evidence="1">
    <location>
        <begin position="1"/>
        <end position="40"/>
    </location>
</feature>
<evidence type="ECO:0000256" key="1">
    <source>
        <dbReference type="SAM" id="MobiDB-lite"/>
    </source>
</evidence>